<dbReference type="NCBIfam" id="TIGR04559">
    <property type="entry name" value="SoxH_rel_PQQ_2"/>
    <property type="match status" value="1"/>
</dbReference>
<dbReference type="CDD" id="cd16282">
    <property type="entry name" value="metallo-hydrolase-like_MBL-fold"/>
    <property type="match status" value="1"/>
</dbReference>
<dbReference type="Gene3D" id="3.60.15.10">
    <property type="entry name" value="Ribonuclease Z/Hydroxyacylglutathione hydrolase-like"/>
    <property type="match status" value="1"/>
</dbReference>
<keyword evidence="4" id="KW-1185">Reference proteome</keyword>
<dbReference type="InterPro" id="IPR001279">
    <property type="entry name" value="Metallo-B-lactamas"/>
</dbReference>
<dbReference type="InterPro" id="IPR050855">
    <property type="entry name" value="NDM-1-like"/>
</dbReference>
<dbReference type="EMBL" id="SLWW01000006">
    <property type="protein sequence ID" value="TCO71667.1"/>
    <property type="molecule type" value="Genomic_DNA"/>
</dbReference>
<dbReference type="InterPro" id="IPR030829">
    <property type="entry name" value="SoxH-rel_PQQ_2"/>
</dbReference>
<dbReference type="PANTHER" id="PTHR42951">
    <property type="entry name" value="METALLO-BETA-LACTAMASE DOMAIN-CONTAINING"/>
    <property type="match status" value="1"/>
</dbReference>
<proteinExistence type="inferred from homology"/>
<dbReference type="RefSeq" id="WP_341540299.1">
    <property type="nucleotide sequence ID" value="NZ_SLWW01000006.1"/>
</dbReference>
<dbReference type="PANTHER" id="PTHR42951:SF4">
    <property type="entry name" value="ACYL-COENZYME A THIOESTERASE MBLAC2"/>
    <property type="match status" value="1"/>
</dbReference>
<evidence type="ECO:0000313" key="4">
    <source>
        <dbReference type="Proteomes" id="UP000295142"/>
    </source>
</evidence>
<evidence type="ECO:0000313" key="3">
    <source>
        <dbReference type="EMBL" id="TCO71667.1"/>
    </source>
</evidence>
<dbReference type="SMART" id="SM00849">
    <property type="entry name" value="Lactamase_B"/>
    <property type="match status" value="1"/>
</dbReference>
<dbReference type="Proteomes" id="UP000295142">
    <property type="component" value="Unassembled WGS sequence"/>
</dbReference>
<sequence length="371" mass="38653">MVGMDHACVPVQSGGSFAGKALPMFEAVLTLCLALAGQECRPVLLPGYEALDEAGCRAALAADPPVPAESLAGLVAAGAPECRPAEAALAFEEVAPGVLVHLGRIAEADRENLGDIANLGLVIGTRSVAVIDTGSARWMGEAIWRAVRARTDLPVSHVILTHMHPDHVFGATVLAEAGARVVGHAALARALADRQENYLESLAGLIGRGALIGTAVAPVDVVVADRAAIDLGGRVLDLRAWPPAHTGTDLTVRDRDSGILFAGDLVFDGHAPALDGSLRGWQAALEEMVEGGEGRVVPGHGGPVLPWPAGGADTRRYLGVLAADTRAAIDRGDRLSDAVPAIAAAERDRWQLFDQHNARNATVAFTELEWE</sequence>
<gene>
    <name evidence="3" type="ORF">EV655_106160</name>
</gene>
<dbReference type="GO" id="GO:0017001">
    <property type="term" value="P:antibiotic catabolic process"/>
    <property type="evidence" value="ECO:0007669"/>
    <property type="project" value="UniProtKB-ARBA"/>
</dbReference>
<dbReference type="GO" id="GO:0016787">
    <property type="term" value="F:hydrolase activity"/>
    <property type="evidence" value="ECO:0007669"/>
    <property type="project" value="UniProtKB-KW"/>
</dbReference>
<protein>
    <submittedName>
        <fullName evidence="3">Quinoprotein relay system zinc metallohydrolase 2</fullName>
    </submittedName>
</protein>
<evidence type="ECO:0000259" key="2">
    <source>
        <dbReference type="SMART" id="SM00849"/>
    </source>
</evidence>
<keyword evidence="3" id="KW-0378">Hydrolase</keyword>
<feature type="domain" description="Metallo-beta-lactamase" evidence="2">
    <location>
        <begin position="116"/>
        <end position="300"/>
    </location>
</feature>
<name>A0A4R2KH69_9RHOB</name>
<comment type="similarity">
    <text evidence="1">Belongs to the metallo-beta-lactamase superfamily. Class-B beta-lactamase family.</text>
</comment>
<dbReference type="SUPFAM" id="SSF56281">
    <property type="entry name" value="Metallo-hydrolase/oxidoreductase"/>
    <property type="match status" value="1"/>
</dbReference>
<accession>A0A4R2KH69</accession>
<dbReference type="AlphaFoldDB" id="A0A4R2KH69"/>
<dbReference type="InterPro" id="IPR036866">
    <property type="entry name" value="RibonucZ/Hydroxyglut_hydro"/>
</dbReference>
<organism evidence="3 4">
    <name type="scientific">Rhodovulum euryhalinum</name>
    <dbReference type="NCBI Taxonomy" id="35805"/>
    <lineage>
        <taxon>Bacteria</taxon>
        <taxon>Pseudomonadati</taxon>
        <taxon>Pseudomonadota</taxon>
        <taxon>Alphaproteobacteria</taxon>
        <taxon>Rhodobacterales</taxon>
        <taxon>Paracoccaceae</taxon>
        <taxon>Rhodovulum</taxon>
    </lineage>
</organism>
<dbReference type="Pfam" id="PF00753">
    <property type="entry name" value="Lactamase_B"/>
    <property type="match status" value="1"/>
</dbReference>
<reference evidence="3 4" key="1">
    <citation type="submission" date="2019-03" db="EMBL/GenBank/DDBJ databases">
        <title>Genomic Encyclopedia of Type Strains, Phase IV (KMG-IV): sequencing the most valuable type-strain genomes for metagenomic binning, comparative biology and taxonomic classification.</title>
        <authorList>
            <person name="Goeker M."/>
        </authorList>
    </citation>
    <scope>NUCLEOTIDE SEQUENCE [LARGE SCALE GENOMIC DNA]</scope>
    <source>
        <strain evidence="3 4">DSM 4868</strain>
    </source>
</reference>
<comment type="caution">
    <text evidence="3">The sequence shown here is derived from an EMBL/GenBank/DDBJ whole genome shotgun (WGS) entry which is preliminary data.</text>
</comment>
<evidence type="ECO:0000256" key="1">
    <source>
        <dbReference type="ARBA" id="ARBA00005250"/>
    </source>
</evidence>